<evidence type="ECO:0000256" key="3">
    <source>
        <dbReference type="ARBA" id="ARBA00022475"/>
    </source>
</evidence>
<evidence type="ECO:0000256" key="7">
    <source>
        <dbReference type="SAM" id="MobiDB-lite"/>
    </source>
</evidence>
<dbReference type="InterPro" id="IPR000731">
    <property type="entry name" value="SSD"/>
</dbReference>
<feature type="transmembrane region" description="Helical" evidence="8">
    <location>
        <begin position="690"/>
        <end position="716"/>
    </location>
</feature>
<feature type="transmembrane region" description="Helical" evidence="8">
    <location>
        <begin position="171"/>
        <end position="189"/>
    </location>
</feature>
<keyword evidence="5 8" id="KW-1133">Transmembrane helix</keyword>
<feature type="transmembrane region" description="Helical" evidence="8">
    <location>
        <begin position="580"/>
        <end position="601"/>
    </location>
</feature>
<dbReference type="PROSITE" id="PS50156">
    <property type="entry name" value="SSD"/>
    <property type="match status" value="1"/>
</dbReference>
<evidence type="ECO:0000256" key="6">
    <source>
        <dbReference type="ARBA" id="ARBA00023136"/>
    </source>
</evidence>
<dbReference type="Proteomes" id="UP000234206">
    <property type="component" value="Unassembled WGS sequence"/>
</dbReference>
<comment type="similarity">
    <text evidence="2">Belongs to the resistance-nodulation-cell division (RND) (TC 2.A.6) family. MmpL subfamily.</text>
</comment>
<accession>A0A2I1P849</accession>
<feature type="chain" id="PRO_5038457355" description="SSD domain-containing protein" evidence="9">
    <location>
        <begin position="36"/>
        <end position="737"/>
    </location>
</feature>
<dbReference type="InterPro" id="IPR050545">
    <property type="entry name" value="Mycobact_MmpL"/>
</dbReference>
<dbReference type="Gene3D" id="1.20.1640.10">
    <property type="entry name" value="Multidrug efflux transporter AcrB transmembrane domain"/>
    <property type="match status" value="2"/>
</dbReference>
<feature type="transmembrane region" description="Helical" evidence="8">
    <location>
        <begin position="656"/>
        <end position="684"/>
    </location>
</feature>
<dbReference type="Pfam" id="PF03176">
    <property type="entry name" value="MMPL"/>
    <property type="match status" value="2"/>
</dbReference>
<evidence type="ECO:0000313" key="12">
    <source>
        <dbReference type="Proteomes" id="UP000234206"/>
    </source>
</evidence>
<feature type="transmembrane region" description="Helical" evidence="8">
    <location>
        <begin position="269"/>
        <end position="294"/>
    </location>
</feature>
<feature type="region of interest" description="Disordered" evidence="7">
    <location>
        <begin position="426"/>
        <end position="470"/>
    </location>
</feature>
<reference evidence="11 12" key="1">
    <citation type="submission" date="2017-12" db="EMBL/GenBank/DDBJ databases">
        <title>Phylogenetic diversity of female urinary microbiome.</title>
        <authorList>
            <person name="Thomas-White K."/>
            <person name="Wolfe A.J."/>
        </authorList>
    </citation>
    <scope>NUCLEOTIDE SEQUENCE [LARGE SCALE GENOMIC DNA]</scope>
    <source>
        <strain evidence="11 12">UMB1298</strain>
    </source>
</reference>
<feature type="transmembrane region" description="Helical" evidence="8">
    <location>
        <begin position="556"/>
        <end position="573"/>
    </location>
</feature>
<dbReference type="AlphaFoldDB" id="A0A2I1P849"/>
<evidence type="ECO:0000256" key="4">
    <source>
        <dbReference type="ARBA" id="ARBA00022692"/>
    </source>
</evidence>
<evidence type="ECO:0000313" key="11">
    <source>
        <dbReference type="EMBL" id="PKZ40808.1"/>
    </source>
</evidence>
<evidence type="ECO:0000256" key="8">
    <source>
        <dbReference type="SAM" id="Phobius"/>
    </source>
</evidence>
<feature type="domain" description="SSD" evidence="10">
    <location>
        <begin position="209"/>
        <end position="326"/>
    </location>
</feature>
<keyword evidence="6 8" id="KW-0472">Membrane</keyword>
<dbReference type="SUPFAM" id="SSF82866">
    <property type="entry name" value="Multidrug efflux transporter AcrB transmembrane domain"/>
    <property type="match status" value="2"/>
</dbReference>
<feature type="transmembrane region" description="Helical" evidence="8">
    <location>
        <begin position="196"/>
        <end position="216"/>
    </location>
</feature>
<evidence type="ECO:0000256" key="2">
    <source>
        <dbReference type="ARBA" id="ARBA00010157"/>
    </source>
</evidence>
<protein>
    <recommendedName>
        <fullName evidence="10">SSD domain-containing protein</fullName>
    </recommendedName>
</protein>
<keyword evidence="4 8" id="KW-0812">Transmembrane</keyword>
<dbReference type="GO" id="GO:0005886">
    <property type="term" value="C:plasma membrane"/>
    <property type="evidence" value="ECO:0007669"/>
    <property type="project" value="UniProtKB-SubCell"/>
</dbReference>
<dbReference type="EMBL" id="PKIZ01000030">
    <property type="protein sequence ID" value="PKZ40808.1"/>
    <property type="molecule type" value="Genomic_DNA"/>
</dbReference>
<keyword evidence="12" id="KW-1185">Reference proteome</keyword>
<proteinExistence type="inferred from homology"/>
<feature type="compositionally biased region" description="Low complexity" evidence="7">
    <location>
        <begin position="443"/>
        <end position="457"/>
    </location>
</feature>
<evidence type="ECO:0000256" key="5">
    <source>
        <dbReference type="ARBA" id="ARBA00022989"/>
    </source>
</evidence>
<comment type="caution">
    <text evidence="11">The sequence shown here is derived from an EMBL/GenBank/DDBJ whole genome shotgun (WGS) entry which is preliminary data.</text>
</comment>
<feature type="transmembrane region" description="Helical" evidence="8">
    <location>
        <begin position="228"/>
        <end position="248"/>
    </location>
</feature>
<organism evidence="11 12">
    <name type="scientific">Kytococcus schroeteri</name>
    <dbReference type="NCBI Taxonomy" id="138300"/>
    <lineage>
        <taxon>Bacteria</taxon>
        <taxon>Bacillati</taxon>
        <taxon>Actinomycetota</taxon>
        <taxon>Actinomycetes</taxon>
        <taxon>Micrococcales</taxon>
        <taxon>Kytococcaceae</taxon>
        <taxon>Kytococcus</taxon>
    </lineage>
</organism>
<feature type="transmembrane region" description="Helical" evidence="8">
    <location>
        <begin position="362"/>
        <end position="381"/>
    </location>
</feature>
<sequence>MTGRVTAPLVALLMLALAAAALVLLPGAGSANAPAALPEDAESAQVSRVLEGFPGGDTAPAVVVVTTEDGGRLDEATLGALGKTGPDLLEALPADARPDDARVTGPLPSEDGKAALLVVPVVSDALDADGPEVVQALRDATDDLAPDTTAEVTGAAGFAADVSNAFAGADVRLLLVTAAVVAVLLLVTYRSPVLWLVPLVVVALADRVAALVAGTLTEATGLAFDGSTSGITSVLVFGAGTNYALLLVSRYRDELRDTPEHRWALARAWRAALPAIGASNLTVVLTLALLVMAVQPATRSLGVAATVGLLVAVLFALTLLPAALAVCGRGLFWPFVPRPGQPDRTESGPWHRIATAVVRRPATVLVASLLVLGAMALGLVGTRIGLSQADQFRVEAESVAGLETLEEHYPAGAATPLDVLVPVEEAPAPREPGDGPPAGGDQAGTPPGADEAGPPAGQEGGQPGTPPAPETAEVITAMDGVEGVTGARPGEAATVDGRTWQRVQVTLDTAPASAEARSVVESVREAASGAAAGTLVGGSEAQAVDQRAGVIRDMTVILPLMLVMVLVVLVVVLRSLVAPVLLVLISVIGSLAAMGAGALLSEHVFGFPALDTSVPLYAFLFLVALGIDYTIFLVVRAREELVAGRRPDTPSAMVRAVAATGGVITSAGIVLAAVFVVLGVLPLITLTQVGIIVGLGILVDTLLVRTVVVPAVVDLVGDRVWWPARPGGVGQGDEDRD</sequence>
<dbReference type="OrthoDB" id="2365435at2"/>
<dbReference type="InterPro" id="IPR004869">
    <property type="entry name" value="MMPL_dom"/>
</dbReference>
<feature type="transmembrane region" description="Helical" evidence="8">
    <location>
        <begin position="616"/>
        <end position="635"/>
    </location>
</feature>
<gene>
    <name evidence="11" type="ORF">CYJ76_11105</name>
</gene>
<dbReference type="PANTHER" id="PTHR33406:SF6">
    <property type="entry name" value="MEMBRANE PROTEIN YDGH-RELATED"/>
    <property type="match status" value="1"/>
</dbReference>
<dbReference type="PANTHER" id="PTHR33406">
    <property type="entry name" value="MEMBRANE PROTEIN MJ1562-RELATED"/>
    <property type="match status" value="1"/>
</dbReference>
<evidence type="ECO:0000256" key="1">
    <source>
        <dbReference type="ARBA" id="ARBA00004651"/>
    </source>
</evidence>
<evidence type="ECO:0000259" key="10">
    <source>
        <dbReference type="PROSITE" id="PS50156"/>
    </source>
</evidence>
<feature type="transmembrane region" description="Helical" evidence="8">
    <location>
        <begin position="300"/>
        <end position="328"/>
    </location>
</feature>
<keyword evidence="9" id="KW-0732">Signal</keyword>
<keyword evidence="3" id="KW-1003">Cell membrane</keyword>
<feature type="signal peptide" evidence="9">
    <location>
        <begin position="1"/>
        <end position="35"/>
    </location>
</feature>
<evidence type="ECO:0000256" key="9">
    <source>
        <dbReference type="SAM" id="SignalP"/>
    </source>
</evidence>
<comment type="subcellular location">
    <subcellularLocation>
        <location evidence="1">Cell membrane</location>
        <topology evidence="1">Multi-pass membrane protein</topology>
    </subcellularLocation>
</comment>
<name>A0A2I1P849_9MICO</name>